<reference evidence="11" key="1">
    <citation type="submission" date="2019-01" db="EMBL/GenBank/DDBJ databases">
        <title>Cytophagaceae bacterium strain CAR-16.</title>
        <authorList>
            <person name="Chen W.-M."/>
        </authorList>
    </citation>
    <scope>NUCLEOTIDE SEQUENCE [LARGE SCALE GENOMIC DNA]</scope>
    <source>
        <strain evidence="11">LLJ-11</strain>
    </source>
</reference>
<feature type="transmembrane region" description="Helical" evidence="6">
    <location>
        <begin position="232"/>
        <end position="258"/>
    </location>
</feature>
<dbReference type="InterPro" id="IPR054321">
    <property type="entry name" value="PspC-rel_TM"/>
</dbReference>
<feature type="domain" description="PspC-related ToastRack" evidence="9">
    <location>
        <begin position="385"/>
        <end position="519"/>
    </location>
</feature>
<evidence type="ECO:0000256" key="1">
    <source>
        <dbReference type="ARBA" id="ARBA00004162"/>
    </source>
</evidence>
<dbReference type="Proteomes" id="UP000290283">
    <property type="component" value="Unassembled WGS sequence"/>
</dbReference>
<evidence type="ECO:0000256" key="5">
    <source>
        <dbReference type="ARBA" id="ARBA00023136"/>
    </source>
</evidence>
<dbReference type="InterPro" id="IPR007168">
    <property type="entry name" value="Phageshock_PspC_N"/>
</dbReference>
<organism evidence="10 11">
    <name type="scientific">Flavobacterium amnicola</name>
    <dbReference type="NCBI Taxonomy" id="2506422"/>
    <lineage>
        <taxon>Bacteria</taxon>
        <taxon>Pseudomonadati</taxon>
        <taxon>Bacteroidota</taxon>
        <taxon>Flavobacteriia</taxon>
        <taxon>Flavobacteriales</taxon>
        <taxon>Flavobacteriaceae</taxon>
        <taxon>Flavobacterium</taxon>
    </lineage>
</organism>
<name>A0A4Q1K228_9FLAO</name>
<evidence type="ECO:0000259" key="9">
    <source>
        <dbReference type="Pfam" id="PF22744"/>
    </source>
</evidence>
<dbReference type="Pfam" id="PF22744">
    <property type="entry name" value="Toast-rack_PspC-Cterm"/>
    <property type="match status" value="1"/>
</dbReference>
<feature type="transmembrane region" description="Helical" evidence="6">
    <location>
        <begin position="138"/>
        <end position="157"/>
    </location>
</feature>
<dbReference type="OrthoDB" id="5772680at2"/>
<comment type="subcellular location">
    <subcellularLocation>
        <location evidence="1">Cell membrane</location>
        <topology evidence="1">Single-pass membrane protein</topology>
    </subcellularLocation>
</comment>
<proteinExistence type="predicted"/>
<dbReference type="EMBL" id="SBKO01000003">
    <property type="protein sequence ID" value="RXR18345.1"/>
    <property type="molecule type" value="Genomic_DNA"/>
</dbReference>
<evidence type="ECO:0000259" key="8">
    <source>
        <dbReference type="Pfam" id="PF22571"/>
    </source>
</evidence>
<keyword evidence="2" id="KW-1003">Cell membrane</keyword>
<evidence type="ECO:0000256" key="4">
    <source>
        <dbReference type="ARBA" id="ARBA00022989"/>
    </source>
</evidence>
<evidence type="ECO:0000256" key="6">
    <source>
        <dbReference type="SAM" id="Phobius"/>
    </source>
</evidence>
<dbReference type="Pfam" id="PF22571">
    <property type="entry name" value="LiaI-LiaF-TM_PspC"/>
    <property type="match status" value="1"/>
</dbReference>
<evidence type="ECO:0000313" key="10">
    <source>
        <dbReference type="EMBL" id="RXR18345.1"/>
    </source>
</evidence>
<dbReference type="Pfam" id="PF04024">
    <property type="entry name" value="PspC"/>
    <property type="match status" value="1"/>
</dbReference>
<keyword evidence="3 6" id="KW-0812">Transmembrane</keyword>
<feature type="transmembrane region" description="Helical" evidence="6">
    <location>
        <begin position="318"/>
        <end position="336"/>
    </location>
</feature>
<dbReference type="AlphaFoldDB" id="A0A4Q1K228"/>
<dbReference type="GO" id="GO:0005886">
    <property type="term" value="C:plasma membrane"/>
    <property type="evidence" value="ECO:0007669"/>
    <property type="project" value="UniProtKB-SubCell"/>
</dbReference>
<dbReference type="InterPro" id="IPR052027">
    <property type="entry name" value="PspC"/>
</dbReference>
<feature type="domain" description="Phage shock protein PspC N-terminal" evidence="7">
    <location>
        <begin position="103"/>
        <end position="161"/>
    </location>
</feature>
<feature type="transmembrane region" description="Helical" evidence="6">
    <location>
        <begin position="278"/>
        <end position="306"/>
    </location>
</feature>
<keyword evidence="11" id="KW-1185">Reference proteome</keyword>
<evidence type="ECO:0000256" key="2">
    <source>
        <dbReference type="ARBA" id="ARBA00022475"/>
    </source>
</evidence>
<evidence type="ECO:0000259" key="7">
    <source>
        <dbReference type="Pfam" id="PF04024"/>
    </source>
</evidence>
<evidence type="ECO:0000313" key="11">
    <source>
        <dbReference type="Proteomes" id="UP000290283"/>
    </source>
</evidence>
<dbReference type="InterPro" id="IPR054319">
    <property type="entry name" value="PspC-rel_ToastRack"/>
</dbReference>
<sequence>MNKTVNMNLGGFFFHIDEDAYQKLNRYFDAIRASLSKDGRDEIMNDIESRISELFSEKLTTNKQVLSLKDVDDVIAVMGQPEDYKIENDEPTNYAYTNTSNNKKLYRDRESGLVAGVCSGLAHYFGVDVVWIRVALVLLVFAGFGTGILAYIILWAVTPEAITTSEKLEMKGEPINISNIEKKVKEGFSEFSDTLNNLDHSKIATEAKNGAQKIGSTLGDIIIAIMKVFSKFVGAIMVLVGGVTLISLLITLFTMGSTEHIHMPWLEYFQSFNYTNTSMWIIAFLFFLAIGIPFFCLVLLGLKILVNNLRSIGNIAKYTLVSVWILAVLSLITIGVKTSKEVAFENKVMSKSTLDLSPNDTLTLKFRNSDFYAKDVDDRDDFRFVQDSLGHDFIYSNDVNLEIMPTDGNVAYIQIEKIANGSSMTEARKRANTIEYKFEKVGNTLIFDNYILMDVKDKFRDQEVKIYLYLPKGTHIKPDASLRNYDSTDGDYFTFYPESNDYIYKVGESKISCLNCPKNIEEDWDNEDSDDENTSVIINEDGVQIKKDTTITNSKEIKELKINEDGIIIKTK</sequence>
<keyword evidence="4 6" id="KW-1133">Transmembrane helix</keyword>
<evidence type="ECO:0000256" key="3">
    <source>
        <dbReference type="ARBA" id="ARBA00022692"/>
    </source>
</evidence>
<feature type="transmembrane region" description="Helical" evidence="6">
    <location>
        <begin position="113"/>
        <end position="132"/>
    </location>
</feature>
<dbReference type="RefSeq" id="WP_129435994.1">
    <property type="nucleotide sequence ID" value="NZ_SBKO01000003.1"/>
</dbReference>
<keyword evidence="5 6" id="KW-0472">Membrane</keyword>
<accession>A0A4Q1K228</accession>
<dbReference type="PANTHER" id="PTHR33885:SF3">
    <property type="entry name" value="PHAGE SHOCK PROTEIN C"/>
    <property type="match status" value="1"/>
</dbReference>
<dbReference type="PANTHER" id="PTHR33885">
    <property type="entry name" value="PHAGE SHOCK PROTEIN C"/>
    <property type="match status" value="1"/>
</dbReference>
<feature type="domain" description="PspC-related transmembrane region" evidence="8">
    <location>
        <begin position="202"/>
        <end position="341"/>
    </location>
</feature>
<gene>
    <name evidence="10" type="ORF">EQG63_08740</name>
</gene>
<protein>
    <submittedName>
        <fullName evidence="10">PspC domain-containing protein</fullName>
    </submittedName>
</protein>
<comment type="caution">
    <text evidence="10">The sequence shown here is derived from an EMBL/GenBank/DDBJ whole genome shotgun (WGS) entry which is preliminary data.</text>
</comment>